<keyword evidence="3" id="KW-1185">Reference proteome</keyword>
<dbReference type="HOGENOM" id="CLU_2980863_0_0_1"/>
<feature type="region of interest" description="Disordered" evidence="1">
    <location>
        <begin position="30"/>
        <end position="58"/>
    </location>
</feature>
<organism evidence="2 3">
    <name type="scientific">Zymoseptoria tritici (strain CBS 115943 / IPO323)</name>
    <name type="common">Speckled leaf blotch fungus</name>
    <name type="synonym">Septoria tritici</name>
    <dbReference type="NCBI Taxonomy" id="336722"/>
    <lineage>
        <taxon>Eukaryota</taxon>
        <taxon>Fungi</taxon>
        <taxon>Dikarya</taxon>
        <taxon>Ascomycota</taxon>
        <taxon>Pezizomycotina</taxon>
        <taxon>Dothideomycetes</taxon>
        <taxon>Dothideomycetidae</taxon>
        <taxon>Mycosphaerellales</taxon>
        <taxon>Mycosphaerellaceae</taxon>
        <taxon>Zymoseptoria</taxon>
    </lineage>
</organism>
<feature type="compositionally biased region" description="Polar residues" evidence="1">
    <location>
        <begin position="47"/>
        <end position="58"/>
    </location>
</feature>
<dbReference type="EMBL" id="CM001214">
    <property type="protein sequence ID" value="EGP82037.1"/>
    <property type="molecule type" value="Genomic_DNA"/>
</dbReference>
<proteinExistence type="predicted"/>
<name>F9XRU1_ZYMTI</name>
<accession>F9XRU1</accession>
<evidence type="ECO:0000313" key="3">
    <source>
        <dbReference type="Proteomes" id="UP000008062"/>
    </source>
</evidence>
<dbReference type="Proteomes" id="UP000008062">
    <property type="component" value="Chromosome 19"/>
</dbReference>
<protein>
    <submittedName>
        <fullName evidence="2">Uncharacterized protein</fullName>
    </submittedName>
</protein>
<dbReference type="InParanoid" id="F9XRU1"/>
<reference evidence="2 3" key="1">
    <citation type="journal article" date="2011" name="PLoS Genet.">
        <title>Finished genome of the fungal wheat pathogen Mycosphaerella graminicola reveals dispensome structure, chromosome plasticity, and stealth pathogenesis.</title>
        <authorList>
            <person name="Goodwin S.B."/>
            <person name="Ben M'barek S."/>
            <person name="Dhillon B."/>
            <person name="Wittenberg A.H.J."/>
            <person name="Crane C.F."/>
            <person name="Hane J.K."/>
            <person name="Foster A.J."/>
            <person name="Van der Lee T.A.J."/>
            <person name="Grimwood J."/>
            <person name="Aerts A."/>
            <person name="Antoniw J."/>
            <person name="Bailey A."/>
            <person name="Bluhm B."/>
            <person name="Bowler J."/>
            <person name="Bristow J."/>
            <person name="van der Burgt A."/>
            <person name="Canto-Canche B."/>
            <person name="Churchill A.C.L."/>
            <person name="Conde-Ferraez L."/>
            <person name="Cools H.J."/>
            <person name="Coutinho P.M."/>
            <person name="Csukai M."/>
            <person name="Dehal P."/>
            <person name="De Wit P."/>
            <person name="Donzelli B."/>
            <person name="van de Geest H.C."/>
            <person name="van Ham R.C.H.J."/>
            <person name="Hammond-Kosack K.E."/>
            <person name="Henrissat B."/>
            <person name="Kilian A."/>
            <person name="Kobayashi A.K."/>
            <person name="Koopmann E."/>
            <person name="Kourmpetis Y."/>
            <person name="Kuzniar A."/>
            <person name="Lindquist E."/>
            <person name="Lombard V."/>
            <person name="Maliepaard C."/>
            <person name="Martins N."/>
            <person name="Mehrabi R."/>
            <person name="Nap J.P.H."/>
            <person name="Ponomarenko A."/>
            <person name="Rudd J.J."/>
            <person name="Salamov A."/>
            <person name="Schmutz J."/>
            <person name="Schouten H.J."/>
            <person name="Shapiro H."/>
            <person name="Stergiopoulos I."/>
            <person name="Torriani S.F.F."/>
            <person name="Tu H."/>
            <person name="de Vries R.P."/>
            <person name="Waalwijk C."/>
            <person name="Ware S.B."/>
            <person name="Wiebenga A."/>
            <person name="Zwiers L.-H."/>
            <person name="Oliver R.P."/>
            <person name="Grigoriev I.V."/>
            <person name="Kema G.H.J."/>
        </authorList>
    </citation>
    <scope>NUCLEOTIDE SEQUENCE [LARGE SCALE GENOMIC DNA]</scope>
    <source>
        <strain evidence="3">CBS 115943 / IPO323</strain>
    </source>
</reference>
<dbReference type="KEGG" id="ztr:MYCGRDRAFT_106675"/>
<dbReference type="GeneID" id="13399243"/>
<dbReference type="AlphaFoldDB" id="F9XRU1"/>
<dbReference type="RefSeq" id="XP_003847061.1">
    <property type="nucleotide sequence ID" value="XM_003847013.1"/>
</dbReference>
<gene>
    <name evidence="2" type="ORF">MYCGRDRAFT_106675</name>
</gene>
<sequence length="58" mass="6777">MVQRIDSHDDPRLAMSDPRCDERLATRYARRTRASKESFRSRIVRGAQSSLTKQQDPE</sequence>
<evidence type="ECO:0000256" key="1">
    <source>
        <dbReference type="SAM" id="MobiDB-lite"/>
    </source>
</evidence>
<evidence type="ECO:0000313" key="2">
    <source>
        <dbReference type="EMBL" id="EGP82037.1"/>
    </source>
</evidence>